<evidence type="ECO:0008006" key="3">
    <source>
        <dbReference type="Google" id="ProtNLM"/>
    </source>
</evidence>
<protein>
    <recommendedName>
        <fullName evidence="3">Integrase</fullName>
    </recommendedName>
</protein>
<evidence type="ECO:0000313" key="1">
    <source>
        <dbReference type="EMBL" id="MDF0750860.1"/>
    </source>
</evidence>
<keyword evidence="2" id="KW-1185">Reference proteome</keyword>
<sequence length="564" mass="63190">MMNNNLGHEPEPEWGYITDPTLLESRNAKNAVFTFRPSDDNWVLGVHKSESYDMRWLHDAVIDPADKLALLTLLADAANRNAPATIRSYIHAVRACLDALAGMAFQQRWPHLRVTDQRVLAGLFRRAKTLGLVRFTTHAAFIERAGVSEIQRKFLDPERGALTDIENQSVDHAFRRINDELLLEFGDRLRLLKAQEVTYLGTLVAANLNRAILRRPCQLVEMKWADVRPYGVGFEQDIGYPQLADDERLHLRVFLGKRGDFRGYAERHSHPLQPAMSRLLALYHHHYWQTLLVRLAGQGIELTKAELGELWPRTPLFPMRSLFTTAFGDKGTLFKALSVRSQAFHRSHDRMGTRLKTFYKNQLGPHLTSDRRLLDPQQGQVLPVGNNRFRHTALTNGAMRGMSTVELASLTGVSEGAVAHYVDLTPAARASIDAALAPNPTLNGFGRISVTELQSQPGYAAKNEYEQVIGLLRAPQDCTSCPSRGGKPLACYPCQNFKPFVDADHHAQLDKAERRLALQFQAGAGEGSLKPLRTIVAYIRATILACLACEQYRALSPEAQHDLA</sequence>
<proteinExistence type="predicted"/>
<dbReference type="RefSeq" id="WP_275706614.1">
    <property type="nucleotide sequence ID" value="NZ_JANCMW010000006.1"/>
</dbReference>
<evidence type="ECO:0000313" key="2">
    <source>
        <dbReference type="Proteomes" id="UP001143391"/>
    </source>
</evidence>
<comment type="caution">
    <text evidence="1">The sequence shown here is derived from an EMBL/GenBank/DDBJ whole genome shotgun (WGS) entry which is preliminary data.</text>
</comment>
<accession>A0ABT5YB16</accession>
<organism evidence="1 2">
    <name type="scientific">Marinobacter iranensis</name>
    <dbReference type="NCBI Taxonomy" id="2962607"/>
    <lineage>
        <taxon>Bacteria</taxon>
        <taxon>Pseudomonadati</taxon>
        <taxon>Pseudomonadota</taxon>
        <taxon>Gammaproteobacteria</taxon>
        <taxon>Pseudomonadales</taxon>
        <taxon>Marinobacteraceae</taxon>
        <taxon>Marinobacter</taxon>
    </lineage>
</organism>
<gene>
    <name evidence="1" type="ORF">NLU14_11550</name>
</gene>
<dbReference type="EMBL" id="JANCMW010000006">
    <property type="protein sequence ID" value="MDF0750860.1"/>
    <property type="molecule type" value="Genomic_DNA"/>
</dbReference>
<name>A0ABT5YB16_9GAMM</name>
<dbReference type="Proteomes" id="UP001143391">
    <property type="component" value="Unassembled WGS sequence"/>
</dbReference>
<reference evidence="1" key="1">
    <citation type="submission" date="2022-07" db="EMBL/GenBank/DDBJ databases">
        <title>Marinobacter iranensis a new bacterium isolate from a hipersaline lake in Iran.</title>
        <authorList>
            <person name="Mohammad A.M.A."/>
            <person name="Cristina S.-P."/>
            <person name="Antonio V."/>
        </authorList>
    </citation>
    <scope>NUCLEOTIDE SEQUENCE</scope>
    <source>
        <strain evidence="1">71-i</strain>
    </source>
</reference>